<dbReference type="Pfam" id="PF04828">
    <property type="entry name" value="GFA"/>
    <property type="match status" value="2"/>
</dbReference>
<dbReference type="InterPro" id="IPR006913">
    <property type="entry name" value="CENP-V/GFA"/>
</dbReference>
<dbReference type="AlphaFoldDB" id="A0A074WJ86"/>
<name>A0A074WJ86_9PEZI</name>
<dbReference type="RefSeq" id="XP_013424053.1">
    <property type="nucleotide sequence ID" value="XM_013568599.1"/>
</dbReference>
<dbReference type="Proteomes" id="UP000027730">
    <property type="component" value="Unassembled WGS sequence"/>
</dbReference>
<dbReference type="PROSITE" id="PS51891">
    <property type="entry name" value="CENP_V_GFA"/>
    <property type="match status" value="2"/>
</dbReference>
<proteinExistence type="inferred from homology"/>
<accession>A0A074WJ86</accession>
<feature type="domain" description="CENP-V/GFA" evidence="5">
    <location>
        <begin position="7"/>
        <end position="131"/>
    </location>
</feature>
<keyword evidence="7" id="KW-1185">Reference proteome</keyword>
<dbReference type="Gene3D" id="3.90.1590.10">
    <property type="entry name" value="glutathione-dependent formaldehyde- activating enzyme (gfa)"/>
    <property type="match status" value="2"/>
</dbReference>
<feature type="domain" description="CENP-V/GFA" evidence="5">
    <location>
        <begin position="200"/>
        <end position="328"/>
    </location>
</feature>
<dbReference type="PANTHER" id="PTHR33337">
    <property type="entry name" value="GFA DOMAIN-CONTAINING PROTEIN"/>
    <property type="match status" value="1"/>
</dbReference>
<dbReference type="EMBL" id="KL584719">
    <property type="protein sequence ID" value="KEQ69907.1"/>
    <property type="molecule type" value="Genomic_DNA"/>
</dbReference>
<dbReference type="SUPFAM" id="SSF51316">
    <property type="entry name" value="Mss4-like"/>
    <property type="match status" value="2"/>
</dbReference>
<evidence type="ECO:0000256" key="4">
    <source>
        <dbReference type="ARBA" id="ARBA00023239"/>
    </source>
</evidence>
<dbReference type="PANTHER" id="PTHR33337:SF40">
    <property type="entry name" value="CENP-V_GFA DOMAIN-CONTAINING PROTEIN-RELATED"/>
    <property type="match status" value="1"/>
</dbReference>
<comment type="similarity">
    <text evidence="1">Belongs to the Gfa family.</text>
</comment>
<protein>
    <recommendedName>
        <fullName evidence="5">CENP-V/GFA domain-containing protein</fullName>
    </recommendedName>
</protein>
<evidence type="ECO:0000256" key="1">
    <source>
        <dbReference type="ARBA" id="ARBA00005495"/>
    </source>
</evidence>
<gene>
    <name evidence="6" type="ORF">M436DRAFT_54678</name>
</gene>
<evidence type="ECO:0000259" key="5">
    <source>
        <dbReference type="PROSITE" id="PS51891"/>
    </source>
</evidence>
<evidence type="ECO:0000256" key="3">
    <source>
        <dbReference type="ARBA" id="ARBA00022833"/>
    </source>
</evidence>
<keyword evidence="4" id="KW-0456">Lyase</keyword>
<evidence type="ECO:0000313" key="6">
    <source>
        <dbReference type="EMBL" id="KEQ69907.1"/>
    </source>
</evidence>
<keyword evidence="3" id="KW-0862">Zinc</keyword>
<dbReference type="InterPro" id="IPR011057">
    <property type="entry name" value="Mss4-like_sf"/>
</dbReference>
<dbReference type="HOGENOM" id="CLU_038839_0_0_1"/>
<dbReference type="GO" id="GO:0046872">
    <property type="term" value="F:metal ion binding"/>
    <property type="evidence" value="ECO:0007669"/>
    <property type="project" value="UniProtKB-KW"/>
</dbReference>
<organism evidence="6 7">
    <name type="scientific">Aureobasidium namibiae CBS 147.97</name>
    <dbReference type="NCBI Taxonomy" id="1043004"/>
    <lineage>
        <taxon>Eukaryota</taxon>
        <taxon>Fungi</taxon>
        <taxon>Dikarya</taxon>
        <taxon>Ascomycota</taxon>
        <taxon>Pezizomycotina</taxon>
        <taxon>Dothideomycetes</taxon>
        <taxon>Dothideomycetidae</taxon>
        <taxon>Dothideales</taxon>
        <taxon>Saccotheciaceae</taxon>
        <taxon>Aureobasidium</taxon>
    </lineage>
</organism>
<dbReference type="STRING" id="1043004.A0A074WJ86"/>
<dbReference type="GO" id="GO:0016846">
    <property type="term" value="F:carbon-sulfur lyase activity"/>
    <property type="evidence" value="ECO:0007669"/>
    <property type="project" value="InterPro"/>
</dbReference>
<keyword evidence="2" id="KW-0479">Metal-binding</keyword>
<sequence length="357" mass="39596">MSTTRDVKAKCLCGHYQLSLAVPKDQLPLAASVCHCDSCRHALGSLYACVAYVPESCLEAVQQSLPKLKASQWSSRRTTYFCPTCGSTIVDIIDGRVTIHTGALDQFDDTVQIQRQIFVKDTQDGGFSHWLKDLPIKTHATLSDRLPADWLQTGHQPAAYPSDRLHAHCLCSGVDFWISRPLTSSANPDNPKSDVRQHNFDRGDYDVNNPWWLCANRTKFFTEVCLCNSCRLSSSCDFLPWTYIPTTDISLAADGSLPFSRDFGTLKEYHSSDEASRYFCGQCGATIFYIREERPGIVNVAVGLLDAAEGSLAQSWLEWRTDGLDFKEDSVGRAATLVNNVEGALQKWGREASTSSS</sequence>
<evidence type="ECO:0000256" key="2">
    <source>
        <dbReference type="ARBA" id="ARBA00022723"/>
    </source>
</evidence>
<dbReference type="GeneID" id="25411988"/>
<reference evidence="6 7" key="1">
    <citation type="journal article" date="2014" name="BMC Genomics">
        <title>Genome sequencing of four Aureobasidium pullulans varieties: biotechnological potential, stress tolerance, and description of new species.</title>
        <authorList>
            <person name="Gostin Ar C."/>
            <person name="Ohm R.A."/>
            <person name="Kogej T."/>
            <person name="Sonjak S."/>
            <person name="Turk M."/>
            <person name="Zajc J."/>
            <person name="Zalar P."/>
            <person name="Grube M."/>
            <person name="Sun H."/>
            <person name="Han J."/>
            <person name="Sharma A."/>
            <person name="Chiniquy J."/>
            <person name="Ngan C.Y."/>
            <person name="Lipzen A."/>
            <person name="Barry K."/>
            <person name="Grigoriev I.V."/>
            <person name="Gunde-Cimerman N."/>
        </authorList>
    </citation>
    <scope>NUCLEOTIDE SEQUENCE [LARGE SCALE GENOMIC DNA]</scope>
    <source>
        <strain evidence="6 7">CBS 147.97</strain>
    </source>
</reference>
<dbReference type="OrthoDB" id="5422068at2759"/>
<evidence type="ECO:0000313" key="7">
    <source>
        <dbReference type="Proteomes" id="UP000027730"/>
    </source>
</evidence>